<name>A0A7W5A6C6_9ACTN</name>
<evidence type="ECO:0000313" key="6">
    <source>
        <dbReference type="Proteomes" id="UP000577707"/>
    </source>
</evidence>
<keyword evidence="5" id="KW-0808">Transferase</keyword>
<keyword evidence="3" id="KW-1133">Transmembrane helix</keyword>
<dbReference type="Proteomes" id="UP000577707">
    <property type="component" value="Unassembled WGS sequence"/>
</dbReference>
<organism evidence="5 6">
    <name type="scientific">Nocardioides albus</name>
    <dbReference type="NCBI Taxonomy" id="1841"/>
    <lineage>
        <taxon>Bacteria</taxon>
        <taxon>Bacillati</taxon>
        <taxon>Actinomycetota</taxon>
        <taxon>Actinomycetes</taxon>
        <taxon>Propionibacteriales</taxon>
        <taxon>Nocardioidaceae</taxon>
        <taxon>Nocardioides</taxon>
    </lineage>
</organism>
<feature type="compositionally biased region" description="Basic and acidic residues" evidence="4">
    <location>
        <begin position="296"/>
        <end position="316"/>
    </location>
</feature>
<dbReference type="PANTHER" id="PTHR21461:SF69">
    <property type="entry name" value="GLYCOSYLTRANSFERASE FAMILY 92 PROTEIN"/>
    <property type="match status" value="1"/>
</dbReference>
<sequence>MRIIGTMMVRDEVDIVAAMIEHHLDQGVDTLIVTDNASVDGTTEVLERYAATGRVELHHDPVHEKQQGKVVTAMARRARTHFRADWVLNLDADEFLVPKDKGLTVRQALEATPLSLNAFTVEVENLVGPPAWTGGGVNRLQWRDRRSDERLEAAGLHAHPTPNAIHRGESDIKVVQGNHFVSLKSNGQPADEVAMEVLHLPWRSWSQLERKVLNAGKGYEANPDLKPSPRHHGMRDYQRYLNGTLQDAYLARTPTRAELAAGAFSGDYAFDDWLTNHLHIVLNRALEPDLMRDVLDPENDKAVPDDEHARGAERGRAALAAEPYIPPRNS</sequence>
<evidence type="ECO:0000256" key="4">
    <source>
        <dbReference type="SAM" id="MobiDB-lite"/>
    </source>
</evidence>
<dbReference type="SUPFAM" id="SSF53448">
    <property type="entry name" value="Nucleotide-diphospho-sugar transferases"/>
    <property type="match status" value="1"/>
</dbReference>
<protein>
    <submittedName>
        <fullName evidence="5">Glycosyltransferase involved in cell wall biosynthesis</fullName>
    </submittedName>
</protein>
<dbReference type="EMBL" id="JACHXG010000006">
    <property type="protein sequence ID" value="MBB3090059.1"/>
    <property type="molecule type" value="Genomic_DNA"/>
</dbReference>
<comment type="caution">
    <text evidence="5">The sequence shown here is derived from an EMBL/GenBank/DDBJ whole genome shotgun (WGS) entry which is preliminary data.</text>
</comment>
<dbReference type="PANTHER" id="PTHR21461">
    <property type="entry name" value="GLYCOSYLTRANSFERASE FAMILY 92 PROTEIN"/>
    <property type="match status" value="1"/>
</dbReference>
<dbReference type="InterPro" id="IPR029044">
    <property type="entry name" value="Nucleotide-diphossugar_trans"/>
</dbReference>
<evidence type="ECO:0000256" key="3">
    <source>
        <dbReference type="ARBA" id="ARBA00022989"/>
    </source>
</evidence>
<evidence type="ECO:0000256" key="1">
    <source>
        <dbReference type="ARBA" id="ARBA00004167"/>
    </source>
</evidence>
<reference evidence="5 6" key="1">
    <citation type="submission" date="2020-08" db="EMBL/GenBank/DDBJ databases">
        <title>Genomic Encyclopedia of Type Strains, Phase III (KMG-III): the genomes of soil and plant-associated and newly described type strains.</title>
        <authorList>
            <person name="Whitman W."/>
        </authorList>
    </citation>
    <scope>NUCLEOTIDE SEQUENCE [LARGE SCALE GENOMIC DNA]</scope>
    <source>
        <strain evidence="5 6">CECT 3302</strain>
    </source>
</reference>
<evidence type="ECO:0000256" key="2">
    <source>
        <dbReference type="ARBA" id="ARBA00022692"/>
    </source>
</evidence>
<accession>A0A7W5A6C6</accession>
<keyword evidence="2" id="KW-0812">Transmembrane</keyword>
<dbReference type="Pfam" id="PF13704">
    <property type="entry name" value="Glyco_tranf_2_4"/>
    <property type="match status" value="1"/>
</dbReference>
<dbReference type="GO" id="GO:0005737">
    <property type="term" value="C:cytoplasm"/>
    <property type="evidence" value="ECO:0007669"/>
    <property type="project" value="TreeGrafter"/>
</dbReference>
<dbReference type="RefSeq" id="WP_229788663.1">
    <property type="nucleotide sequence ID" value="NZ_BMQT01000006.1"/>
</dbReference>
<dbReference type="GO" id="GO:0016757">
    <property type="term" value="F:glycosyltransferase activity"/>
    <property type="evidence" value="ECO:0007669"/>
    <property type="project" value="TreeGrafter"/>
</dbReference>
<proteinExistence type="predicted"/>
<evidence type="ECO:0000313" key="5">
    <source>
        <dbReference type="EMBL" id="MBB3090059.1"/>
    </source>
</evidence>
<gene>
    <name evidence="5" type="ORF">FHS12_003011</name>
</gene>
<keyword evidence="3" id="KW-0472">Membrane</keyword>
<dbReference type="Gene3D" id="3.90.550.10">
    <property type="entry name" value="Spore Coat Polysaccharide Biosynthesis Protein SpsA, Chain A"/>
    <property type="match status" value="1"/>
</dbReference>
<feature type="region of interest" description="Disordered" evidence="4">
    <location>
        <begin position="296"/>
        <end position="330"/>
    </location>
</feature>
<dbReference type="AlphaFoldDB" id="A0A7W5A6C6"/>
<keyword evidence="6" id="KW-1185">Reference proteome</keyword>
<comment type="subcellular location">
    <subcellularLocation>
        <location evidence="1">Membrane</location>
        <topology evidence="1">Single-pass membrane protein</topology>
    </subcellularLocation>
</comment>
<dbReference type="GO" id="GO:0016020">
    <property type="term" value="C:membrane"/>
    <property type="evidence" value="ECO:0007669"/>
    <property type="project" value="UniProtKB-SubCell"/>
</dbReference>